<dbReference type="RefSeq" id="WP_110888538.1">
    <property type="nucleotide sequence ID" value="NZ_QJSX01000020.1"/>
</dbReference>
<evidence type="ECO:0008006" key="3">
    <source>
        <dbReference type="Google" id="ProtNLM"/>
    </source>
</evidence>
<keyword evidence="2" id="KW-1185">Reference proteome</keyword>
<organism evidence="1 2">
    <name type="scientific">Deinococcus yavapaiensis KR-236</name>
    <dbReference type="NCBI Taxonomy" id="694435"/>
    <lineage>
        <taxon>Bacteria</taxon>
        <taxon>Thermotogati</taxon>
        <taxon>Deinococcota</taxon>
        <taxon>Deinococci</taxon>
        <taxon>Deinococcales</taxon>
        <taxon>Deinococcaceae</taxon>
        <taxon>Deinococcus</taxon>
    </lineage>
</organism>
<dbReference type="EMBL" id="QJSX01000020">
    <property type="protein sequence ID" value="PYE49967.1"/>
    <property type="molecule type" value="Genomic_DNA"/>
</dbReference>
<gene>
    <name evidence="1" type="ORF">DES52_12052</name>
</gene>
<name>A0A318SD57_9DEIO</name>
<dbReference type="AlphaFoldDB" id="A0A318SD57"/>
<dbReference type="SUPFAM" id="SSF52833">
    <property type="entry name" value="Thioredoxin-like"/>
    <property type="match status" value="1"/>
</dbReference>
<evidence type="ECO:0000313" key="1">
    <source>
        <dbReference type="EMBL" id="PYE49967.1"/>
    </source>
</evidence>
<evidence type="ECO:0000313" key="2">
    <source>
        <dbReference type="Proteomes" id="UP000248326"/>
    </source>
</evidence>
<dbReference type="InterPro" id="IPR010350">
    <property type="entry name" value="Aim32/Apd1-like_bac"/>
</dbReference>
<dbReference type="InterPro" id="IPR036249">
    <property type="entry name" value="Thioredoxin-like_sf"/>
</dbReference>
<sequence>MTTVPHLDLCCAASLRAGEDLGGTAPRWDHAFAVALPQRRWDDFRDVTCWSDHRRAVWERLGDFVKTTKIGFGLLAYDAGADLPPYHVTHYRRPGPFAAGFVRHDVQTTEQTFPDFVEAALQDVSSAATSTTAGLDFHVCTHGRVDAACGKFGASFERALHGRFAHARAWRTAHIGGHRFAPTMIELPSGRFWGRLTPGVAEMIARREGDPGVVARHLRGWAGLDAWGQVVDREMFAREGWAWLDTPKRGETLHADERGADVRLAFARLDGALGAVEARVEVTHTVTVPGGSHKPDLVTARQYAVTRLEVRS</sequence>
<dbReference type="OrthoDB" id="3399139at2"/>
<dbReference type="CDD" id="cd03062">
    <property type="entry name" value="TRX_Fd_Sucrase"/>
    <property type="match status" value="1"/>
</dbReference>
<dbReference type="Pfam" id="PF06999">
    <property type="entry name" value="Suc_Fer-like"/>
    <property type="match status" value="1"/>
</dbReference>
<accession>A0A318SD57</accession>
<reference evidence="1 2" key="1">
    <citation type="submission" date="2018-06" db="EMBL/GenBank/DDBJ databases">
        <title>Genomic Encyclopedia of Type Strains, Phase IV (KMG-IV): sequencing the most valuable type-strain genomes for metagenomic binning, comparative biology and taxonomic classification.</title>
        <authorList>
            <person name="Goeker M."/>
        </authorList>
    </citation>
    <scope>NUCLEOTIDE SEQUENCE [LARGE SCALE GENOMIC DNA]</scope>
    <source>
        <strain evidence="1 2">DSM 18048</strain>
    </source>
</reference>
<dbReference type="InterPro" id="IPR009737">
    <property type="entry name" value="Aim32/Apd1-like"/>
</dbReference>
<dbReference type="Proteomes" id="UP000248326">
    <property type="component" value="Unassembled WGS sequence"/>
</dbReference>
<protein>
    <recommendedName>
        <fullName evidence="3">Sucrase/ferredoxin-like protein</fullName>
    </recommendedName>
</protein>
<dbReference type="PIRSF" id="PIRSF035042">
    <property type="entry name" value="UCP035042_thirdx"/>
    <property type="match status" value="1"/>
</dbReference>
<proteinExistence type="predicted"/>
<comment type="caution">
    <text evidence="1">The sequence shown here is derived from an EMBL/GenBank/DDBJ whole genome shotgun (WGS) entry which is preliminary data.</text>
</comment>